<proteinExistence type="inferred from homology"/>
<sequence>MTPVTVAMAGDTMLGRGVGERLARSPQPGTVLAPEVRDVIAGADLCVLNLECCVSARGEPWPQPGKPFFFRAPPAAADVLAELGVDCVTLANNHALDYGYDALADTLRLLHRAGVRTVGAGPDVAAARAGVMLEAGGLRLAVVGATDHPEDFAAGAGRPGVALAELRRGVPAWLREEVARAAGRADAVLVTPHWGPNMTSAPPHHLRGAAAELRECGATLVAGHSAHVFHGAGERIVHDMGDFVDDYAVDPVLRNDLGLLFLVTFEAAAGGSAGPPGAWRPVRLEALPLLLDYCRTELARGAEWEWVRDRFTRASAALGTRVTAHGDRLVVHWGREETDTADSRDTASDQAE</sequence>
<evidence type="ECO:0000256" key="1">
    <source>
        <dbReference type="ARBA" id="ARBA00005662"/>
    </source>
</evidence>
<dbReference type="InterPro" id="IPR052169">
    <property type="entry name" value="CW_Biosynth-Accessory"/>
</dbReference>
<protein>
    <submittedName>
        <fullName evidence="3">CapA family protein</fullName>
    </submittedName>
</protein>
<dbReference type="RefSeq" id="WP_344433520.1">
    <property type="nucleotide sequence ID" value="NZ_BAAASL010000003.1"/>
</dbReference>
<dbReference type="Pfam" id="PF09587">
    <property type="entry name" value="PGA_cap"/>
    <property type="match status" value="1"/>
</dbReference>
<dbReference type="PANTHER" id="PTHR33393">
    <property type="entry name" value="POLYGLUTAMINE SYNTHESIS ACCESSORY PROTEIN RV0574C-RELATED"/>
    <property type="match status" value="1"/>
</dbReference>
<keyword evidence="4" id="KW-1185">Reference proteome</keyword>
<dbReference type="PANTHER" id="PTHR33393:SF11">
    <property type="entry name" value="POLYGLUTAMINE SYNTHESIS ACCESSORY PROTEIN RV0574C-RELATED"/>
    <property type="match status" value="1"/>
</dbReference>
<dbReference type="EMBL" id="BAAASL010000003">
    <property type="protein sequence ID" value="GAA2710533.1"/>
    <property type="molecule type" value="Genomic_DNA"/>
</dbReference>
<dbReference type="InterPro" id="IPR019079">
    <property type="entry name" value="Capsule_synth_CapA"/>
</dbReference>
<evidence type="ECO:0000313" key="4">
    <source>
        <dbReference type="Proteomes" id="UP001500886"/>
    </source>
</evidence>
<dbReference type="InterPro" id="IPR029052">
    <property type="entry name" value="Metallo-depent_PP-like"/>
</dbReference>
<organism evidence="3 4">
    <name type="scientific">Streptomyces luteosporeus</name>
    <dbReference type="NCBI Taxonomy" id="173856"/>
    <lineage>
        <taxon>Bacteria</taxon>
        <taxon>Bacillati</taxon>
        <taxon>Actinomycetota</taxon>
        <taxon>Actinomycetes</taxon>
        <taxon>Kitasatosporales</taxon>
        <taxon>Streptomycetaceae</taxon>
        <taxon>Streptomyces</taxon>
    </lineage>
</organism>
<evidence type="ECO:0000313" key="3">
    <source>
        <dbReference type="EMBL" id="GAA2710533.1"/>
    </source>
</evidence>
<dbReference type="SUPFAM" id="SSF56300">
    <property type="entry name" value="Metallo-dependent phosphatases"/>
    <property type="match status" value="1"/>
</dbReference>
<dbReference type="Gene3D" id="3.60.21.10">
    <property type="match status" value="1"/>
</dbReference>
<comment type="caution">
    <text evidence="3">The sequence shown here is derived from an EMBL/GenBank/DDBJ whole genome shotgun (WGS) entry which is preliminary data.</text>
</comment>
<name>A0ABN3TPL3_9ACTN</name>
<dbReference type="Proteomes" id="UP001500886">
    <property type="component" value="Unassembled WGS sequence"/>
</dbReference>
<dbReference type="CDD" id="cd07381">
    <property type="entry name" value="MPP_CapA"/>
    <property type="match status" value="1"/>
</dbReference>
<evidence type="ECO:0000259" key="2">
    <source>
        <dbReference type="SMART" id="SM00854"/>
    </source>
</evidence>
<accession>A0ABN3TPL3</accession>
<reference evidence="3 4" key="1">
    <citation type="journal article" date="2019" name="Int. J. Syst. Evol. Microbiol.">
        <title>The Global Catalogue of Microorganisms (GCM) 10K type strain sequencing project: providing services to taxonomists for standard genome sequencing and annotation.</title>
        <authorList>
            <consortium name="The Broad Institute Genomics Platform"/>
            <consortium name="The Broad Institute Genome Sequencing Center for Infectious Disease"/>
            <person name="Wu L."/>
            <person name="Ma J."/>
        </authorList>
    </citation>
    <scope>NUCLEOTIDE SEQUENCE [LARGE SCALE GENOMIC DNA]</scope>
    <source>
        <strain evidence="3 4">JCM 4542</strain>
    </source>
</reference>
<feature type="domain" description="Capsule synthesis protein CapA" evidence="2">
    <location>
        <begin position="5"/>
        <end position="247"/>
    </location>
</feature>
<gene>
    <name evidence="3" type="ORF">GCM10010315_10560</name>
</gene>
<comment type="similarity">
    <text evidence="1">Belongs to the CapA family.</text>
</comment>
<dbReference type="SMART" id="SM00854">
    <property type="entry name" value="PGA_cap"/>
    <property type="match status" value="1"/>
</dbReference>